<dbReference type="RefSeq" id="WP_045357048.1">
    <property type="nucleotide sequence ID" value="NZ_JAKWHX010000102.1"/>
</dbReference>
<protein>
    <submittedName>
        <fullName evidence="1">Uncharacterized protein</fullName>
    </submittedName>
</protein>
<evidence type="ECO:0000313" key="2">
    <source>
        <dbReference type="Proteomes" id="UP000050495"/>
    </source>
</evidence>
<organism evidence="1 2">
    <name type="scientific">Enterobacter asburiae</name>
    <dbReference type="NCBI Taxonomy" id="61645"/>
    <lineage>
        <taxon>Bacteria</taxon>
        <taxon>Pseudomonadati</taxon>
        <taxon>Pseudomonadota</taxon>
        <taxon>Gammaproteobacteria</taxon>
        <taxon>Enterobacterales</taxon>
        <taxon>Enterobacteriaceae</taxon>
        <taxon>Enterobacter</taxon>
        <taxon>Enterobacter cloacae complex</taxon>
    </lineage>
</organism>
<sequence>MFPLTPALSLKGEGVVRAGIILWGSLPLLARRYGGTIYKLFALHPIFPTHPFAIIIINAL</sequence>
<comment type="caution">
    <text evidence="1">The sequence shown here is derived from an EMBL/GenBank/DDBJ whole genome shotgun (WGS) entry which is preliminary data.</text>
</comment>
<dbReference type="EMBL" id="LJEY02000035">
    <property type="protein sequence ID" value="OEH18482.1"/>
    <property type="molecule type" value="Genomic_DNA"/>
</dbReference>
<dbReference type="AlphaFoldDB" id="A0AAQ1BGR0"/>
<evidence type="ECO:0000313" key="1">
    <source>
        <dbReference type="EMBL" id="OEH18482.1"/>
    </source>
</evidence>
<gene>
    <name evidence="1" type="ORF">AN696_0208365</name>
</gene>
<dbReference type="Proteomes" id="UP000050495">
    <property type="component" value="Unassembled WGS sequence"/>
</dbReference>
<reference evidence="1 2" key="1">
    <citation type="submission" date="2016-04" db="EMBL/GenBank/DDBJ databases">
        <authorList>
            <person name="Osei Sekyere J."/>
            <person name="Sivertsen A."/>
            <person name="Pedersen A.T."/>
            <person name="Sundsfjord A."/>
        </authorList>
    </citation>
    <scope>NUCLEOTIDE SEQUENCE [LARGE SCALE GENOMIC DNA]</scope>
    <source>
        <strain evidence="1 2">ST435:939705067</strain>
    </source>
</reference>
<proteinExistence type="predicted"/>
<name>A0AAQ1BGR0_ENTAS</name>
<accession>A0AAQ1BGR0</accession>